<keyword evidence="3" id="KW-0418">Kinase</keyword>
<dbReference type="InterPro" id="IPR012363">
    <property type="entry name" value="PduX"/>
</dbReference>
<dbReference type="Gene3D" id="3.30.230.10">
    <property type="match status" value="1"/>
</dbReference>
<organism evidence="6 7">
    <name type="scientific">Bacillus kandeliae</name>
    <dbReference type="NCBI Taxonomy" id="3129297"/>
    <lineage>
        <taxon>Bacteria</taxon>
        <taxon>Bacillati</taxon>
        <taxon>Bacillota</taxon>
        <taxon>Bacilli</taxon>
        <taxon>Bacillales</taxon>
        <taxon>Bacillaceae</taxon>
        <taxon>Bacillus</taxon>
    </lineage>
</organism>
<keyword evidence="7" id="KW-1185">Reference proteome</keyword>
<evidence type="ECO:0000256" key="2">
    <source>
        <dbReference type="ARBA" id="ARBA00022741"/>
    </source>
</evidence>
<protein>
    <recommendedName>
        <fullName evidence="5">GHMP kinase N-terminal domain-containing protein</fullName>
    </recommendedName>
</protein>
<sequence>MQVGVGSCFGTFGELAQGEVVGQPFLFTFPSPFYSQVRFIPTKVGSLIGKTKGKKLALIAVERTLQLLGQSQSGYLSIESSIPVGKGMASSSADIIATIRAVAASFAVKLSAKEEAIIAASIEPTDGVMYEGITAVNQQTGQLLYEFPDAPELSYIGFDSGGTVNTRAFHRDKKHYNEAEKQTLEHIFCQMRSGLTTGNIEQIFQAATASAQVNERFLPKPHFSLFLDLAIHLQAGVIIGHSGTVIGLLLDRQDPILQEKQKEIIEKVRIEAGWQPLIIF</sequence>
<evidence type="ECO:0000313" key="7">
    <source>
        <dbReference type="Proteomes" id="UP001387364"/>
    </source>
</evidence>
<feature type="domain" description="GHMP kinase N-terminal" evidence="5">
    <location>
        <begin position="60"/>
        <end position="124"/>
    </location>
</feature>
<reference evidence="6 7" key="1">
    <citation type="submission" date="2024-02" db="EMBL/GenBank/DDBJ databases">
        <title>Seven novel Bacillus-like species.</title>
        <authorList>
            <person name="Liu G."/>
        </authorList>
    </citation>
    <scope>NUCLEOTIDE SEQUENCE [LARGE SCALE GENOMIC DNA]</scope>
    <source>
        <strain evidence="6 7">FJAT-52991</strain>
    </source>
</reference>
<keyword evidence="2" id="KW-0547">Nucleotide-binding</keyword>
<dbReference type="PANTHER" id="PTHR43527:SF1">
    <property type="entry name" value="L-THREONINE KINASE"/>
    <property type="match status" value="1"/>
</dbReference>
<dbReference type="Proteomes" id="UP001387364">
    <property type="component" value="Chromosome"/>
</dbReference>
<evidence type="ECO:0000256" key="4">
    <source>
        <dbReference type="ARBA" id="ARBA00022840"/>
    </source>
</evidence>
<dbReference type="Pfam" id="PF00288">
    <property type="entry name" value="GHMP_kinases_N"/>
    <property type="match status" value="1"/>
</dbReference>
<evidence type="ECO:0000256" key="3">
    <source>
        <dbReference type="ARBA" id="ARBA00022777"/>
    </source>
</evidence>
<dbReference type="InterPro" id="IPR006204">
    <property type="entry name" value="GHMP_kinase_N_dom"/>
</dbReference>
<dbReference type="InterPro" id="IPR014721">
    <property type="entry name" value="Ribsml_uS5_D2-typ_fold_subgr"/>
</dbReference>
<dbReference type="EMBL" id="CP147404">
    <property type="protein sequence ID" value="WXB91499.1"/>
    <property type="molecule type" value="Genomic_DNA"/>
</dbReference>
<dbReference type="SUPFAM" id="SSF54211">
    <property type="entry name" value="Ribosomal protein S5 domain 2-like"/>
    <property type="match status" value="1"/>
</dbReference>
<name>A0ABZ2N1Z7_9BACI</name>
<dbReference type="PANTHER" id="PTHR43527">
    <property type="entry name" value="4-DIPHOSPHOCYTIDYL-2-C-METHYL-D-ERYTHRITOL KINASE, CHLOROPLASTIC"/>
    <property type="match status" value="1"/>
</dbReference>
<proteinExistence type="predicted"/>
<evidence type="ECO:0000313" key="6">
    <source>
        <dbReference type="EMBL" id="WXB91499.1"/>
    </source>
</evidence>
<dbReference type="InterPro" id="IPR020568">
    <property type="entry name" value="Ribosomal_Su5_D2-typ_SF"/>
</dbReference>
<accession>A0ABZ2N1Z7</accession>
<evidence type="ECO:0000256" key="1">
    <source>
        <dbReference type="ARBA" id="ARBA00022679"/>
    </source>
</evidence>
<keyword evidence="4" id="KW-0067">ATP-binding</keyword>
<dbReference type="RefSeq" id="WP_338749043.1">
    <property type="nucleotide sequence ID" value="NZ_CP147404.1"/>
</dbReference>
<evidence type="ECO:0000259" key="5">
    <source>
        <dbReference type="Pfam" id="PF00288"/>
    </source>
</evidence>
<dbReference type="PIRSF" id="PIRSF033887">
    <property type="entry name" value="PduX"/>
    <property type="match status" value="1"/>
</dbReference>
<keyword evidence="1" id="KW-0808">Transferase</keyword>
<gene>
    <name evidence="6" type="ORF">WDJ61_09390</name>
</gene>